<evidence type="ECO:0000256" key="7">
    <source>
        <dbReference type="SAM" id="Phobius"/>
    </source>
</evidence>
<dbReference type="Pfam" id="PF07681">
    <property type="entry name" value="DoxX"/>
    <property type="match status" value="1"/>
</dbReference>
<keyword evidence="5 7" id="KW-1133">Transmembrane helix</keyword>
<dbReference type="AlphaFoldDB" id="A0A059KZT2"/>
<dbReference type="GO" id="GO:0005886">
    <property type="term" value="C:plasma membrane"/>
    <property type="evidence" value="ECO:0007669"/>
    <property type="project" value="UniProtKB-SubCell"/>
</dbReference>
<keyword evidence="3" id="KW-1003">Cell membrane</keyword>
<keyword evidence="6 7" id="KW-0472">Membrane</keyword>
<evidence type="ECO:0000256" key="4">
    <source>
        <dbReference type="ARBA" id="ARBA00022692"/>
    </source>
</evidence>
<feature type="transmembrane region" description="Helical" evidence="7">
    <location>
        <begin position="12"/>
        <end position="31"/>
    </location>
</feature>
<dbReference type="Proteomes" id="UP000026739">
    <property type="component" value="Unassembled WGS sequence"/>
</dbReference>
<evidence type="ECO:0000256" key="6">
    <source>
        <dbReference type="ARBA" id="ARBA00023136"/>
    </source>
</evidence>
<feature type="transmembrane region" description="Helical" evidence="7">
    <location>
        <begin position="105"/>
        <end position="127"/>
    </location>
</feature>
<proteinExistence type="inferred from homology"/>
<protein>
    <submittedName>
        <fullName evidence="8">LysR family transcriptional regulator</fullName>
    </submittedName>
</protein>
<reference evidence="8 9" key="1">
    <citation type="submission" date="2013-12" db="EMBL/GenBank/DDBJ databases">
        <authorList>
            <person name="Formusa P.A."/>
            <person name="Habash M."/>
            <person name="Lee H."/>
            <person name="Trevors J.T."/>
        </authorList>
    </citation>
    <scope>NUCLEOTIDE SEQUENCE [LARGE SCALE GENOMIC DNA]</scope>
    <source>
        <strain evidence="8 9">PD30</strain>
    </source>
</reference>
<evidence type="ECO:0000256" key="2">
    <source>
        <dbReference type="ARBA" id="ARBA00006679"/>
    </source>
</evidence>
<gene>
    <name evidence="8" type="ORF">V466_18640</name>
</gene>
<feature type="transmembrane region" description="Helical" evidence="7">
    <location>
        <begin position="51"/>
        <end position="72"/>
    </location>
</feature>
<dbReference type="PANTHER" id="PTHR33452:SF1">
    <property type="entry name" value="INNER MEMBRANE PROTEIN YPHA-RELATED"/>
    <property type="match status" value="1"/>
</dbReference>
<dbReference type="RefSeq" id="WP_033058877.1">
    <property type="nucleotide sequence ID" value="NZ_AZQQ01000084.1"/>
</dbReference>
<evidence type="ECO:0000256" key="3">
    <source>
        <dbReference type="ARBA" id="ARBA00022475"/>
    </source>
</evidence>
<evidence type="ECO:0000313" key="8">
    <source>
        <dbReference type="EMBL" id="KDD67588.1"/>
    </source>
</evidence>
<comment type="similarity">
    <text evidence="2">Belongs to the DoxX family.</text>
</comment>
<sequence length="138" mass="15421">MNASRWDQRAQDFGLFFLRVSGGLFLLWVHGLPKLLNYSTQLQTIEDPFHLGANVTLMLAIFAEVLCPLLIVAGVFVRLACLPILCVLLIALLIVHPQWSLDEGQFGWLLMMLFTSLLIAGPGRLALNVRFPGVLRYA</sequence>
<dbReference type="eggNOG" id="COG2259">
    <property type="taxonomic scope" value="Bacteria"/>
</dbReference>
<dbReference type="EMBL" id="AZQQ01000084">
    <property type="protein sequence ID" value="KDD67588.1"/>
    <property type="molecule type" value="Genomic_DNA"/>
</dbReference>
<comment type="caution">
    <text evidence="8">The sequence shown here is derived from an EMBL/GenBank/DDBJ whole genome shotgun (WGS) entry which is preliminary data.</text>
</comment>
<dbReference type="PANTHER" id="PTHR33452">
    <property type="entry name" value="OXIDOREDUCTASE CATD-RELATED"/>
    <property type="match status" value="1"/>
</dbReference>
<dbReference type="InterPro" id="IPR051907">
    <property type="entry name" value="DoxX-like_oxidoreductase"/>
</dbReference>
<dbReference type="InterPro" id="IPR032808">
    <property type="entry name" value="DoxX"/>
</dbReference>
<comment type="subcellular location">
    <subcellularLocation>
        <location evidence="1">Cell membrane</location>
        <topology evidence="1">Multi-pass membrane protein</topology>
    </subcellularLocation>
</comment>
<organism evidence="8 9">
    <name type="scientific">Pseudomonas mandelii PD30</name>
    <dbReference type="NCBI Taxonomy" id="1419583"/>
    <lineage>
        <taxon>Bacteria</taxon>
        <taxon>Pseudomonadati</taxon>
        <taxon>Pseudomonadota</taxon>
        <taxon>Gammaproteobacteria</taxon>
        <taxon>Pseudomonadales</taxon>
        <taxon>Pseudomonadaceae</taxon>
        <taxon>Pseudomonas</taxon>
    </lineage>
</organism>
<evidence type="ECO:0000256" key="1">
    <source>
        <dbReference type="ARBA" id="ARBA00004651"/>
    </source>
</evidence>
<accession>A0A059KZT2</accession>
<feature type="transmembrane region" description="Helical" evidence="7">
    <location>
        <begin position="79"/>
        <end position="99"/>
    </location>
</feature>
<evidence type="ECO:0000313" key="9">
    <source>
        <dbReference type="Proteomes" id="UP000026739"/>
    </source>
</evidence>
<keyword evidence="4 7" id="KW-0812">Transmembrane</keyword>
<evidence type="ECO:0000256" key="5">
    <source>
        <dbReference type="ARBA" id="ARBA00022989"/>
    </source>
</evidence>
<name>A0A059KZT2_9PSED</name>